<proteinExistence type="predicted"/>
<dbReference type="Proteomes" id="UP000291084">
    <property type="component" value="Chromosome 7"/>
</dbReference>
<protein>
    <submittedName>
        <fullName evidence="1">Uncharacterized protein</fullName>
    </submittedName>
</protein>
<sequence>MFWCVPTWLSWGHAITFQSISERAVNTPHLMPLPFSNLPCAKCPIFTIMLTWQRLQNYVEYGRVKYNSFHIRFLLLQFQEEYSISYTDQHTE</sequence>
<evidence type="ECO:0000313" key="1">
    <source>
        <dbReference type="EMBL" id="BAT92796.1"/>
    </source>
</evidence>
<name>A0A0S3SIY5_PHAAN</name>
<evidence type="ECO:0000313" key="2">
    <source>
        <dbReference type="Proteomes" id="UP000291084"/>
    </source>
</evidence>
<gene>
    <name evidence="1" type="primary">Vigan.07G163500</name>
    <name evidence="1" type="ORF">VIGAN_07163500</name>
</gene>
<dbReference type="AlphaFoldDB" id="A0A0S3SIY5"/>
<keyword evidence="2" id="KW-1185">Reference proteome</keyword>
<accession>A0A0S3SIY5</accession>
<dbReference type="EMBL" id="AP015040">
    <property type="protein sequence ID" value="BAT92796.1"/>
    <property type="molecule type" value="Genomic_DNA"/>
</dbReference>
<reference evidence="1 2" key="1">
    <citation type="journal article" date="2015" name="Sci. Rep.">
        <title>The power of single molecule real-time sequencing technology in the de novo assembly of a eukaryotic genome.</title>
        <authorList>
            <person name="Sakai H."/>
            <person name="Naito K."/>
            <person name="Ogiso-Tanaka E."/>
            <person name="Takahashi Y."/>
            <person name="Iseki K."/>
            <person name="Muto C."/>
            <person name="Satou K."/>
            <person name="Teruya K."/>
            <person name="Shiroma A."/>
            <person name="Shimoji M."/>
            <person name="Hirano T."/>
            <person name="Itoh T."/>
            <person name="Kaga A."/>
            <person name="Tomooka N."/>
        </authorList>
    </citation>
    <scope>NUCLEOTIDE SEQUENCE [LARGE SCALE GENOMIC DNA]</scope>
    <source>
        <strain evidence="2">cv. Shumari</strain>
    </source>
</reference>
<organism evidence="1 2">
    <name type="scientific">Vigna angularis var. angularis</name>
    <dbReference type="NCBI Taxonomy" id="157739"/>
    <lineage>
        <taxon>Eukaryota</taxon>
        <taxon>Viridiplantae</taxon>
        <taxon>Streptophyta</taxon>
        <taxon>Embryophyta</taxon>
        <taxon>Tracheophyta</taxon>
        <taxon>Spermatophyta</taxon>
        <taxon>Magnoliopsida</taxon>
        <taxon>eudicotyledons</taxon>
        <taxon>Gunneridae</taxon>
        <taxon>Pentapetalae</taxon>
        <taxon>rosids</taxon>
        <taxon>fabids</taxon>
        <taxon>Fabales</taxon>
        <taxon>Fabaceae</taxon>
        <taxon>Papilionoideae</taxon>
        <taxon>50 kb inversion clade</taxon>
        <taxon>NPAAA clade</taxon>
        <taxon>indigoferoid/millettioid clade</taxon>
        <taxon>Phaseoleae</taxon>
        <taxon>Vigna</taxon>
    </lineage>
</organism>